<dbReference type="AlphaFoldDB" id="A0A3P7IXS3"/>
<organism evidence="2 3">
    <name type="scientific">Strongylus vulgaris</name>
    <name type="common">Blood worm</name>
    <dbReference type="NCBI Taxonomy" id="40348"/>
    <lineage>
        <taxon>Eukaryota</taxon>
        <taxon>Metazoa</taxon>
        <taxon>Ecdysozoa</taxon>
        <taxon>Nematoda</taxon>
        <taxon>Chromadorea</taxon>
        <taxon>Rhabditida</taxon>
        <taxon>Rhabditina</taxon>
        <taxon>Rhabditomorpha</taxon>
        <taxon>Strongyloidea</taxon>
        <taxon>Strongylidae</taxon>
        <taxon>Strongylus</taxon>
    </lineage>
</organism>
<proteinExistence type="predicted"/>
<dbReference type="OrthoDB" id="5874522at2759"/>
<accession>A0A3P7IXS3</accession>
<evidence type="ECO:0000313" key="2">
    <source>
        <dbReference type="EMBL" id="VDM72743.1"/>
    </source>
</evidence>
<keyword evidence="3" id="KW-1185">Reference proteome</keyword>
<feature type="region of interest" description="Disordered" evidence="1">
    <location>
        <begin position="57"/>
        <end position="84"/>
    </location>
</feature>
<dbReference type="EMBL" id="UYYB01027006">
    <property type="protein sequence ID" value="VDM72743.1"/>
    <property type="molecule type" value="Genomic_DNA"/>
</dbReference>
<evidence type="ECO:0000256" key="1">
    <source>
        <dbReference type="SAM" id="MobiDB-lite"/>
    </source>
</evidence>
<gene>
    <name evidence="2" type="ORF">SVUK_LOCUS7741</name>
</gene>
<dbReference type="Proteomes" id="UP000270094">
    <property type="component" value="Unassembled WGS sequence"/>
</dbReference>
<name>A0A3P7IXS3_STRVU</name>
<sequence>MKLPKKQFNVLDLPIWIVRTDLAKDDKPGNEMRLLMADWLLRRGGIDERTRGISPILAGNKPLDAPMSPAQKQNVSNLPRYTRAPKGEQVEKLAKMEQFLEKLSSTERMSSAESMEQVPLVTIVRSAGRGSAVHIPLEPEVKIRFS</sequence>
<feature type="compositionally biased region" description="Polar residues" evidence="1">
    <location>
        <begin position="70"/>
        <end position="79"/>
    </location>
</feature>
<reference evidence="2 3" key="1">
    <citation type="submission" date="2018-11" db="EMBL/GenBank/DDBJ databases">
        <authorList>
            <consortium name="Pathogen Informatics"/>
        </authorList>
    </citation>
    <scope>NUCLEOTIDE SEQUENCE [LARGE SCALE GENOMIC DNA]</scope>
</reference>
<evidence type="ECO:0000313" key="3">
    <source>
        <dbReference type="Proteomes" id="UP000270094"/>
    </source>
</evidence>
<protein>
    <submittedName>
        <fullName evidence="2">Uncharacterized protein</fullName>
    </submittedName>
</protein>